<gene>
    <name evidence="5" type="ORF">ACA1_364700</name>
</gene>
<dbReference type="PANTHER" id="PTHR47981:SF20">
    <property type="entry name" value="RAS-RELATED PROTEIN RAB-7A"/>
    <property type="match status" value="1"/>
</dbReference>
<evidence type="ECO:0000256" key="4">
    <source>
        <dbReference type="SAM" id="MobiDB-lite"/>
    </source>
</evidence>
<dbReference type="PROSITE" id="PS51421">
    <property type="entry name" value="RAS"/>
    <property type="match status" value="1"/>
</dbReference>
<feature type="compositionally biased region" description="Polar residues" evidence="4">
    <location>
        <begin position="144"/>
        <end position="153"/>
    </location>
</feature>
<dbReference type="Pfam" id="PF00071">
    <property type="entry name" value="Ras"/>
    <property type="match status" value="1"/>
</dbReference>
<dbReference type="PRINTS" id="PR00449">
    <property type="entry name" value="RASTRNSFRMNG"/>
</dbReference>
<dbReference type="GeneID" id="14914676"/>
<dbReference type="VEuPathDB" id="AmoebaDB:ACA1_364700"/>
<dbReference type="InterPro" id="IPR027417">
    <property type="entry name" value="P-loop_NTPase"/>
</dbReference>
<evidence type="ECO:0000256" key="2">
    <source>
        <dbReference type="ARBA" id="ARBA00022741"/>
    </source>
</evidence>
<reference evidence="5 6" key="1">
    <citation type="journal article" date="2013" name="Genome Biol.">
        <title>Genome of Acanthamoeba castellanii highlights extensive lateral gene transfer and early evolution of tyrosine kinase signaling.</title>
        <authorList>
            <person name="Clarke M."/>
            <person name="Lohan A.J."/>
            <person name="Liu B."/>
            <person name="Lagkouvardos I."/>
            <person name="Roy S."/>
            <person name="Zafar N."/>
            <person name="Bertelli C."/>
            <person name="Schilde C."/>
            <person name="Kianianmomeni A."/>
            <person name="Burglin T.R."/>
            <person name="Frech C."/>
            <person name="Turcotte B."/>
            <person name="Kopec K.O."/>
            <person name="Synnott J.M."/>
            <person name="Choo C."/>
            <person name="Paponov I."/>
            <person name="Finkler A."/>
            <person name="Soon Heng Tan C."/>
            <person name="Hutchins A.P."/>
            <person name="Weinmeier T."/>
            <person name="Rattei T."/>
            <person name="Chu J.S."/>
            <person name="Gimenez G."/>
            <person name="Irimia M."/>
            <person name="Rigden D.J."/>
            <person name="Fitzpatrick D.A."/>
            <person name="Lorenzo-Morales J."/>
            <person name="Bateman A."/>
            <person name="Chiu C.H."/>
            <person name="Tang P."/>
            <person name="Hegemann P."/>
            <person name="Fromm H."/>
            <person name="Raoult D."/>
            <person name="Greub G."/>
            <person name="Miranda-Saavedra D."/>
            <person name="Chen N."/>
            <person name="Nash P."/>
            <person name="Ginger M.L."/>
            <person name="Horn M."/>
            <person name="Schaap P."/>
            <person name="Caler L."/>
            <person name="Loftus B."/>
        </authorList>
    </citation>
    <scope>NUCLEOTIDE SEQUENCE [LARGE SCALE GENOMIC DNA]</scope>
    <source>
        <strain evidence="5 6">Neff</strain>
    </source>
</reference>
<dbReference type="PROSITE" id="PS51419">
    <property type="entry name" value="RAB"/>
    <property type="match status" value="1"/>
</dbReference>
<dbReference type="STRING" id="1257118.L8GLM7"/>
<dbReference type="AlphaFoldDB" id="L8GLM7"/>
<evidence type="ECO:0000313" key="6">
    <source>
        <dbReference type="Proteomes" id="UP000011083"/>
    </source>
</evidence>
<sequence>MPSRPLTPPKRDKVNIKLMVLGDLRVGKTSLIQRFLRGSAFTMPKYKPTYAADFVHKNVVLRDKPRTLQIWDTSGNERQRAPDRAFFKGVDALVLVFDQRRASTFAPALDRHLDDFLAHAACPDPRLLPVVVIGNRAGEKNESEATSGTTGKQSESESEGGEREVRRSEVEAWCRGRVEGNRLFAYFEASAKEGAHVDDAFLHAANAVLDVHHGAVH</sequence>
<dbReference type="InterPro" id="IPR001806">
    <property type="entry name" value="Small_GTPase"/>
</dbReference>
<dbReference type="EMBL" id="KB008073">
    <property type="protein sequence ID" value="ELR13942.1"/>
    <property type="molecule type" value="Genomic_DNA"/>
</dbReference>
<dbReference type="KEGG" id="acan:ACA1_364700"/>
<dbReference type="Proteomes" id="UP000011083">
    <property type="component" value="Unassembled WGS sequence"/>
</dbReference>
<name>L8GLM7_ACACF</name>
<evidence type="ECO:0000313" key="5">
    <source>
        <dbReference type="EMBL" id="ELR13942.1"/>
    </source>
</evidence>
<dbReference type="RefSeq" id="XP_004335955.1">
    <property type="nucleotide sequence ID" value="XM_004335907.1"/>
</dbReference>
<dbReference type="SMART" id="SM00175">
    <property type="entry name" value="RAB"/>
    <property type="match status" value="1"/>
</dbReference>
<dbReference type="SUPFAM" id="SSF52540">
    <property type="entry name" value="P-loop containing nucleoside triphosphate hydrolases"/>
    <property type="match status" value="1"/>
</dbReference>
<keyword evidence="3" id="KW-0342">GTP-binding</keyword>
<evidence type="ECO:0000256" key="3">
    <source>
        <dbReference type="ARBA" id="ARBA00023134"/>
    </source>
</evidence>
<protein>
    <submittedName>
        <fullName evidence="5">Ras family protein</fullName>
    </submittedName>
</protein>
<dbReference type="SMART" id="SM00174">
    <property type="entry name" value="RHO"/>
    <property type="match status" value="1"/>
</dbReference>
<feature type="region of interest" description="Disordered" evidence="4">
    <location>
        <begin position="139"/>
        <end position="166"/>
    </location>
</feature>
<dbReference type="GO" id="GO:0005525">
    <property type="term" value="F:GTP binding"/>
    <property type="evidence" value="ECO:0007669"/>
    <property type="project" value="UniProtKB-KW"/>
</dbReference>
<organism evidence="5 6">
    <name type="scientific">Acanthamoeba castellanii (strain ATCC 30010 / Neff)</name>
    <dbReference type="NCBI Taxonomy" id="1257118"/>
    <lineage>
        <taxon>Eukaryota</taxon>
        <taxon>Amoebozoa</taxon>
        <taxon>Discosea</taxon>
        <taxon>Longamoebia</taxon>
        <taxon>Centramoebida</taxon>
        <taxon>Acanthamoebidae</taxon>
        <taxon>Acanthamoeba</taxon>
    </lineage>
</organism>
<accession>L8GLM7</accession>
<dbReference type="GO" id="GO:0003924">
    <property type="term" value="F:GTPase activity"/>
    <property type="evidence" value="ECO:0007669"/>
    <property type="project" value="InterPro"/>
</dbReference>
<dbReference type="SMART" id="SM00173">
    <property type="entry name" value="RAS"/>
    <property type="match status" value="1"/>
</dbReference>
<evidence type="ECO:0000256" key="1">
    <source>
        <dbReference type="ARBA" id="ARBA00006270"/>
    </source>
</evidence>
<keyword evidence="6" id="KW-1185">Reference proteome</keyword>
<comment type="similarity">
    <text evidence="1">Belongs to the small GTPase superfamily. Rab family.</text>
</comment>
<keyword evidence="2" id="KW-0547">Nucleotide-binding</keyword>
<dbReference type="PANTHER" id="PTHR47981">
    <property type="entry name" value="RAB FAMILY"/>
    <property type="match status" value="1"/>
</dbReference>
<dbReference type="Gene3D" id="3.40.50.300">
    <property type="entry name" value="P-loop containing nucleotide triphosphate hydrolases"/>
    <property type="match status" value="1"/>
</dbReference>
<proteinExistence type="inferred from homology"/>